<sequence>MPSNAGYSHSPMMKKRDDFEDILEERRTSSDLRYALRCYTPALYKGVTPCHSGLLKSMVLQSDQLTYVIRQISKETGKATADVKEEASAILEEMAHSLQLNTIRFFAFSLCKVFKTLFKSICVNEEGIQRLQQAIKEHPVVLLPSHRSYMDFLLMSYLLFTYELSLPVIAAGMDFMGMKVIGEMFRMSGAFFIRRSFGGDQLYWTVFSEYVRTMLKIGYAPVEFFLEGTRSRTAKSLTPKLGLLNIAMDPFLKGEVYDVHVVPVSISYERILEETLYARELLGIPKPKESTSGLFKARKVLSEDYGSIHVYFGQPVSVRSLAEGRVNRRQFNLLPRHIPTRSGEDVQSFVSDSAYKLVRLQEENMVLKPWALWLRDVSRQYGAFLHWPDHIPPSEVVSSSLSLHGGLVRLSAGPSSPGEALSPVTPEEKLLNQAVVLLSCASYRNQALHIFLRPALLASALHTAASTQKHEVFNSFSFLRNIFSNEFILCPGATVQDFEEACFLLVKTGVLQVTQHEVLVTESGHRTLSFLTNMLDPFLQGYQVVCRFLCEEATETLTEKQFIPAVRKFIIKRLLAGSLRYTEVLSSDLQKNSLAALLRLGAVQKIKGADQETLKVDTVMVNSLEDTLGGKLPTQKAVAARL</sequence>
<dbReference type="PIRSF" id="PIRSF000437">
    <property type="entry name" value="GPAT_DHAPAT"/>
    <property type="match status" value="1"/>
</dbReference>
<evidence type="ECO:0000256" key="7">
    <source>
        <dbReference type="PIRNR" id="PIRNR000437"/>
    </source>
</evidence>
<keyword evidence="4" id="KW-0472">Membrane</keyword>
<evidence type="ECO:0000256" key="1">
    <source>
        <dbReference type="ARBA" id="ARBA00004370"/>
    </source>
</evidence>
<evidence type="ECO:0000256" key="2">
    <source>
        <dbReference type="ARBA" id="ARBA00007937"/>
    </source>
</evidence>
<dbReference type="InterPro" id="IPR045520">
    <property type="entry name" value="GPAT/DHAPAT_C"/>
</dbReference>
<reference evidence="9" key="1">
    <citation type="submission" date="2022-11" db="EMBL/GenBank/DDBJ databases">
        <title>Chromosome-level genome of Pogonophryne albipinna.</title>
        <authorList>
            <person name="Jo E."/>
        </authorList>
    </citation>
    <scope>NUCLEOTIDE SEQUENCE</scope>
    <source>
        <strain evidence="9">SGF0006</strain>
        <tissue evidence="9">Muscle</tissue>
    </source>
</reference>
<name>A0AAD6F773_9TELE</name>
<dbReference type="Pfam" id="PF19277">
    <property type="entry name" value="GPAT_C"/>
    <property type="match status" value="2"/>
</dbReference>
<dbReference type="Proteomes" id="UP001219934">
    <property type="component" value="Unassembled WGS sequence"/>
</dbReference>
<comment type="subcellular location">
    <subcellularLocation>
        <location evidence="1">Membrane</location>
    </subcellularLocation>
</comment>
<feature type="domain" description="Phospholipid/glycerol acyltransferase" evidence="8">
    <location>
        <begin position="140"/>
        <end position="269"/>
    </location>
</feature>
<dbReference type="SUPFAM" id="SSF69593">
    <property type="entry name" value="Glycerol-3-phosphate (1)-acyltransferase"/>
    <property type="match status" value="1"/>
</dbReference>
<evidence type="ECO:0000256" key="3">
    <source>
        <dbReference type="ARBA" id="ARBA00022679"/>
    </source>
</evidence>
<dbReference type="GO" id="GO:0031966">
    <property type="term" value="C:mitochondrial membrane"/>
    <property type="evidence" value="ECO:0007669"/>
    <property type="project" value="TreeGrafter"/>
</dbReference>
<dbReference type="SMART" id="SM00563">
    <property type="entry name" value="PlsC"/>
    <property type="match status" value="1"/>
</dbReference>
<organism evidence="9 10">
    <name type="scientific">Pogonophryne albipinna</name>
    <dbReference type="NCBI Taxonomy" id="1090488"/>
    <lineage>
        <taxon>Eukaryota</taxon>
        <taxon>Metazoa</taxon>
        <taxon>Chordata</taxon>
        <taxon>Craniata</taxon>
        <taxon>Vertebrata</taxon>
        <taxon>Euteleostomi</taxon>
        <taxon>Actinopterygii</taxon>
        <taxon>Neopterygii</taxon>
        <taxon>Teleostei</taxon>
        <taxon>Neoteleostei</taxon>
        <taxon>Acanthomorphata</taxon>
        <taxon>Eupercaria</taxon>
        <taxon>Perciformes</taxon>
        <taxon>Notothenioidei</taxon>
        <taxon>Pogonophryne</taxon>
    </lineage>
</organism>
<comment type="caution">
    <text evidence="9">The sequence shown here is derived from an EMBL/GenBank/DDBJ whole genome shotgun (WGS) entry which is preliminary data.</text>
</comment>
<dbReference type="PANTHER" id="PTHR12563">
    <property type="entry name" value="GLYCEROL-3-PHOSPHATE ACYLTRANSFERASE"/>
    <property type="match status" value="1"/>
</dbReference>
<keyword evidence="5 7" id="KW-0012">Acyltransferase</keyword>
<evidence type="ECO:0000256" key="6">
    <source>
        <dbReference type="ARBA" id="ARBA00025707"/>
    </source>
</evidence>
<dbReference type="InterPro" id="IPR022284">
    <property type="entry name" value="GPAT/DHAPAT"/>
</dbReference>
<dbReference type="InterPro" id="IPR041728">
    <property type="entry name" value="GPAT/DHAPAT_LPLAT"/>
</dbReference>
<dbReference type="GO" id="GO:0004366">
    <property type="term" value="F:glycerol-3-phosphate O-acyltransferase activity"/>
    <property type="evidence" value="ECO:0007669"/>
    <property type="project" value="TreeGrafter"/>
</dbReference>
<comment type="similarity">
    <text evidence="2 7">Belongs to the GPAT/DAPAT family.</text>
</comment>
<dbReference type="GO" id="GO:0006631">
    <property type="term" value="P:fatty acid metabolic process"/>
    <property type="evidence" value="ECO:0007669"/>
    <property type="project" value="TreeGrafter"/>
</dbReference>
<dbReference type="Pfam" id="PF01553">
    <property type="entry name" value="Acyltransferase"/>
    <property type="match status" value="1"/>
</dbReference>
<evidence type="ECO:0000313" key="9">
    <source>
        <dbReference type="EMBL" id="KAJ4923235.1"/>
    </source>
</evidence>
<keyword evidence="10" id="KW-1185">Reference proteome</keyword>
<evidence type="ECO:0000313" key="10">
    <source>
        <dbReference type="Proteomes" id="UP001219934"/>
    </source>
</evidence>
<proteinExistence type="inferred from homology"/>
<dbReference type="GO" id="GO:0019432">
    <property type="term" value="P:triglyceride biosynthetic process"/>
    <property type="evidence" value="ECO:0007669"/>
    <property type="project" value="TreeGrafter"/>
</dbReference>
<evidence type="ECO:0000259" key="8">
    <source>
        <dbReference type="SMART" id="SM00563"/>
    </source>
</evidence>
<protein>
    <recommendedName>
        <fullName evidence="8">Phospholipid/glycerol acyltransferase domain-containing protein</fullName>
    </recommendedName>
</protein>
<keyword evidence="3 7" id="KW-0808">Transferase</keyword>
<dbReference type="CDD" id="cd07993">
    <property type="entry name" value="LPLAT_DHAPAT-like"/>
    <property type="match status" value="1"/>
</dbReference>
<dbReference type="PANTHER" id="PTHR12563:SF20">
    <property type="entry name" value="DIHYDROXYACETONE PHOSPHATE ACYLTRANSFERASE"/>
    <property type="match status" value="1"/>
</dbReference>
<dbReference type="GO" id="GO:0016287">
    <property type="term" value="F:glycerone-phosphate O-acyltransferase activity"/>
    <property type="evidence" value="ECO:0007669"/>
    <property type="project" value="TreeGrafter"/>
</dbReference>
<dbReference type="GO" id="GO:0008654">
    <property type="term" value="P:phospholipid biosynthetic process"/>
    <property type="evidence" value="ECO:0007669"/>
    <property type="project" value="TreeGrafter"/>
</dbReference>
<accession>A0AAD6F773</accession>
<dbReference type="AlphaFoldDB" id="A0AAD6F773"/>
<dbReference type="EMBL" id="JAPTMU010000039">
    <property type="protein sequence ID" value="KAJ4923235.1"/>
    <property type="molecule type" value="Genomic_DNA"/>
</dbReference>
<dbReference type="GO" id="GO:0005778">
    <property type="term" value="C:peroxisomal membrane"/>
    <property type="evidence" value="ECO:0007669"/>
    <property type="project" value="TreeGrafter"/>
</dbReference>
<comment type="pathway">
    <text evidence="6">Phospholipid metabolism.</text>
</comment>
<gene>
    <name evidence="9" type="ORF">JOQ06_027642</name>
</gene>
<dbReference type="InterPro" id="IPR002123">
    <property type="entry name" value="Plipid/glycerol_acylTrfase"/>
</dbReference>
<dbReference type="GO" id="GO:0008611">
    <property type="term" value="P:ether lipid biosynthetic process"/>
    <property type="evidence" value="ECO:0007669"/>
    <property type="project" value="TreeGrafter"/>
</dbReference>
<evidence type="ECO:0000256" key="4">
    <source>
        <dbReference type="ARBA" id="ARBA00023136"/>
    </source>
</evidence>
<evidence type="ECO:0000256" key="5">
    <source>
        <dbReference type="ARBA" id="ARBA00023315"/>
    </source>
</evidence>